<sequence>MALAPRHGMADTQKWPRFTASRIATKTLDQSLESLRGPPAAPPHLGVVPYVRTHGSAVCVDGQKRSAQFAGSAELPRRACVVVSHIESGVGWEQREVSGQSAKGGAYETHISDGLRQWEAKNVGAALLGRVKLRAAREKSHQFPCTRTSFSRMDEHWLNFPRVLAACLKLWIGAAAQHLLVYFPDKDQMLQNAPTRGLLSLQERVQALVQWICRYWQWGHPLPVPLQGP</sequence>
<evidence type="ECO:0000313" key="1">
    <source>
        <dbReference type="EMBL" id="CAH0043121.1"/>
    </source>
</evidence>
<dbReference type="EMBL" id="CABFNQ020000768">
    <property type="protein sequence ID" value="CAH0043121.1"/>
    <property type="molecule type" value="Genomic_DNA"/>
</dbReference>
<proteinExistence type="predicted"/>
<organism evidence="1 2">
    <name type="scientific">Clonostachys rhizophaga</name>
    <dbReference type="NCBI Taxonomy" id="160324"/>
    <lineage>
        <taxon>Eukaryota</taxon>
        <taxon>Fungi</taxon>
        <taxon>Dikarya</taxon>
        <taxon>Ascomycota</taxon>
        <taxon>Pezizomycotina</taxon>
        <taxon>Sordariomycetes</taxon>
        <taxon>Hypocreomycetidae</taxon>
        <taxon>Hypocreales</taxon>
        <taxon>Bionectriaceae</taxon>
        <taxon>Clonostachys</taxon>
    </lineage>
</organism>
<comment type="caution">
    <text evidence="1">The sequence shown here is derived from an EMBL/GenBank/DDBJ whole genome shotgun (WGS) entry which is preliminary data.</text>
</comment>
<keyword evidence="2" id="KW-1185">Reference proteome</keyword>
<name>A0A9N9W461_9HYPO</name>
<protein>
    <submittedName>
        <fullName evidence="1">Uncharacterized protein</fullName>
    </submittedName>
</protein>
<gene>
    <name evidence="1" type="ORF">CRHIZ90672A_00004944</name>
</gene>
<dbReference type="AlphaFoldDB" id="A0A9N9W461"/>
<evidence type="ECO:0000313" key="2">
    <source>
        <dbReference type="Proteomes" id="UP000696573"/>
    </source>
</evidence>
<dbReference type="Proteomes" id="UP000696573">
    <property type="component" value="Unassembled WGS sequence"/>
</dbReference>
<accession>A0A9N9W461</accession>
<reference evidence="1" key="1">
    <citation type="submission" date="2021-10" db="EMBL/GenBank/DDBJ databases">
        <authorList>
            <person name="Piombo E."/>
        </authorList>
    </citation>
    <scope>NUCLEOTIDE SEQUENCE</scope>
</reference>